<gene>
    <name evidence="1" type="ORF">E0F76_18030</name>
</gene>
<dbReference type="Proteomes" id="UP000295479">
    <property type="component" value="Unassembled WGS sequence"/>
</dbReference>
<proteinExistence type="predicted"/>
<evidence type="ECO:0000313" key="1">
    <source>
        <dbReference type="EMBL" id="TDD94030.1"/>
    </source>
</evidence>
<keyword evidence="2" id="KW-1185">Reference proteome</keyword>
<protein>
    <submittedName>
        <fullName evidence="1">Uncharacterized protein</fullName>
    </submittedName>
</protein>
<comment type="caution">
    <text evidence="1">The sequence shown here is derived from an EMBL/GenBank/DDBJ whole genome shotgun (WGS) entry which is preliminary data.</text>
</comment>
<dbReference type="RefSeq" id="WP_132009544.1">
    <property type="nucleotide sequence ID" value="NZ_SMFK01000020.1"/>
</dbReference>
<accession>A0A4R5C7F3</accession>
<dbReference type="OrthoDB" id="1351933at2"/>
<reference evidence="1 2" key="1">
    <citation type="submission" date="2019-03" db="EMBL/GenBank/DDBJ databases">
        <title>Flavobacterium AR-3-4 sp. nov. isolated from arctic soil.</title>
        <authorList>
            <person name="Chaudhary D.K."/>
        </authorList>
    </citation>
    <scope>NUCLEOTIDE SEQUENCE [LARGE SCALE GENOMIC DNA]</scope>
    <source>
        <strain evidence="1 2">AR-3-4</strain>
    </source>
</reference>
<evidence type="ECO:0000313" key="2">
    <source>
        <dbReference type="Proteomes" id="UP000295479"/>
    </source>
</evidence>
<sequence>MSDSTKQLPFNPYPTIQNTKINTKAFTFTSPDTVTYPVAPLISAKFYTPQEGQLTLKVRATLYINSEVSNAPVVKPITEKGSVLTIYYDYDFSDETPESCDVWYVELDYTSPTVGNITTIESFMVNLDPETSRGTETDVTP</sequence>
<dbReference type="EMBL" id="SMFK01000020">
    <property type="protein sequence ID" value="TDD94030.1"/>
    <property type="molecule type" value="Genomic_DNA"/>
</dbReference>
<organism evidence="1 2">
    <name type="scientific">Flavobacterium cellulosilyticum</name>
    <dbReference type="NCBI Taxonomy" id="2541731"/>
    <lineage>
        <taxon>Bacteria</taxon>
        <taxon>Pseudomonadati</taxon>
        <taxon>Bacteroidota</taxon>
        <taxon>Flavobacteriia</taxon>
        <taxon>Flavobacteriales</taxon>
        <taxon>Flavobacteriaceae</taxon>
        <taxon>Flavobacterium</taxon>
    </lineage>
</organism>
<dbReference type="AlphaFoldDB" id="A0A4R5C7F3"/>
<name>A0A4R5C7F3_9FLAO</name>